<evidence type="ECO:0000313" key="5">
    <source>
        <dbReference type="EMBL" id="QLL34743.1"/>
    </source>
</evidence>
<dbReference type="Pfam" id="PF10356">
    <property type="entry name" value="RRG7"/>
    <property type="match status" value="1"/>
</dbReference>
<dbReference type="RefSeq" id="XP_037141417.1">
    <property type="nucleotide sequence ID" value="XM_037285521.1"/>
</dbReference>
<dbReference type="KEGG" id="tgb:HG536_0H01180"/>
<dbReference type="PANTHER" id="PTHR28133:SF1">
    <property type="entry name" value="REQUIRED FOR RESPIRATORY GROWTH PROTEIN 7, MITOCHONDRIAL"/>
    <property type="match status" value="1"/>
</dbReference>
<keyword evidence="4" id="KW-0496">Mitochondrion</keyword>
<dbReference type="InterPro" id="IPR018828">
    <property type="entry name" value="RRG7"/>
</dbReference>
<evidence type="ECO:0000313" key="6">
    <source>
        <dbReference type="Proteomes" id="UP000515788"/>
    </source>
</evidence>
<proteinExistence type="inferred from homology"/>
<organism evidence="5 6">
    <name type="scientific">Torulaspora globosa</name>
    <dbReference type="NCBI Taxonomy" id="48254"/>
    <lineage>
        <taxon>Eukaryota</taxon>
        <taxon>Fungi</taxon>
        <taxon>Dikarya</taxon>
        <taxon>Ascomycota</taxon>
        <taxon>Saccharomycotina</taxon>
        <taxon>Saccharomycetes</taxon>
        <taxon>Saccharomycetales</taxon>
        <taxon>Saccharomycetaceae</taxon>
        <taxon>Torulaspora</taxon>
    </lineage>
</organism>
<evidence type="ECO:0000256" key="3">
    <source>
        <dbReference type="ARBA" id="ARBA00014638"/>
    </source>
</evidence>
<dbReference type="OrthoDB" id="20734at2759"/>
<sequence length="232" mass="26437">MLNRLRCLPGRRWKSNSTIKRFIDENRAIANTTVFQGTLYEHTVMRELQGKLAMTSLQKTGGANDRGVDIRGSWDVAKVFHTMNPILKLDQTEVPARCKLNGVTFKPFRHKLPRETQLKVLVQCKAFTSSKVAPKEFRELLGTFASLVSGPQRNKTAIMMCSPNMLTKDGLSLINSVPMPLIYLRIEMLRLKGADYDIADSGRLLNYYENEYAAQFLQGMGIKEWLKLSMFK</sequence>
<dbReference type="Proteomes" id="UP000515788">
    <property type="component" value="Chromosome 8"/>
</dbReference>
<comment type="similarity">
    <text evidence="2">Belongs to the RRG7 family.</text>
</comment>
<protein>
    <recommendedName>
        <fullName evidence="3">Required for respiratory growth protein 7, mitochondrial</fullName>
    </recommendedName>
</protein>
<dbReference type="GO" id="GO:0005739">
    <property type="term" value="C:mitochondrion"/>
    <property type="evidence" value="ECO:0007669"/>
    <property type="project" value="UniProtKB-SubCell"/>
</dbReference>
<keyword evidence="6" id="KW-1185">Reference proteome</keyword>
<evidence type="ECO:0000256" key="4">
    <source>
        <dbReference type="ARBA" id="ARBA00023128"/>
    </source>
</evidence>
<gene>
    <name evidence="5" type="ORF">HG536_0H01180</name>
</gene>
<accession>A0A7G3ZMK7</accession>
<reference evidence="5 6" key="1">
    <citation type="submission" date="2020-06" db="EMBL/GenBank/DDBJ databases">
        <title>The yeast mating-type switching endonuclease HO is a domesticated member of an unorthodox homing genetic element family.</title>
        <authorList>
            <person name="Coughlan A.Y."/>
            <person name="Lombardi L."/>
            <person name="Braun-Galleani S."/>
            <person name="Martos A.R."/>
            <person name="Galeote V."/>
            <person name="Bigey F."/>
            <person name="Dequin S."/>
            <person name="Byrne K.P."/>
            <person name="Wolfe K.H."/>
        </authorList>
    </citation>
    <scope>NUCLEOTIDE SEQUENCE [LARGE SCALE GENOMIC DNA]</scope>
    <source>
        <strain evidence="5 6">CBS764</strain>
    </source>
</reference>
<dbReference type="PANTHER" id="PTHR28133">
    <property type="entry name" value="REQUIRED FOR RESPIRATORY GROWTH PROTEIN 7, MITOCHONDRIAL"/>
    <property type="match status" value="1"/>
</dbReference>
<dbReference type="GeneID" id="59328009"/>
<comment type="subcellular location">
    <subcellularLocation>
        <location evidence="1">Mitochondrion</location>
    </subcellularLocation>
</comment>
<evidence type="ECO:0000256" key="2">
    <source>
        <dbReference type="ARBA" id="ARBA00009554"/>
    </source>
</evidence>
<dbReference type="EMBL" id="CP059253">
    <property type="protein sequence ID" value="QLL34743.1"/>
    <property type="molecule type" value="Genomic_DNA"/>
</dbReference>
<name>A0A7G3ZMK7_9SACH</name>
<evidence type="ECO:0000256" key="1">
    <source>
        <dbReference type="ARBA" id="ARBA00004173"/>
    </source>
</evidence>
<dbReference type="AlphaFoldDB" id="A0A7G3ZMK7"/>